<evidence type="ECO:0000313" key="8">
    <source>
        <dbReference type="Proteomes" id="UP000703661"/>
    </source>
</evidence>
<organism evidence="7 8">
    <name type="scientific">Entomortierella chlamydospora</name>
    <dbReference type="NCBI Taxonomy" id="101097"/>
    <lineage>
        <taxon>Eukaryota</taxon>
        <taxon>Fungi</taxon>
        <taxon>Fungi incertae sedis</taxon>
        <taxon>Mucoromycota</taxon>
        <taxon>Mortierellomycotina</taxon>
        <taxon>Mortierellomycetes</taxon>
        <taxon>Mortierellales</taxon>
        <taxon>Mortierellaceae</taxon>
        <taxon>Entomortierella</taxon>
    </lineage>
</organism>
<evidence type="ECO:0000313" key="7">
    <source>
        <dbReference type="EMBL" id="KAG0021546.1"/>
    </source>
</evidence>
<dbReference type="PANTHER" id="PTHR47356:SF2">
    <property type="entry name" value="FAD-BINDING DOMAIN-CONTAINING PROTEIN-RELATED"/>
    <property type="match status" value="1"/>
</dbReference>
<evidence type="ECO:0000256" key="4">
    <source>
        <dbReference type="ARBA" id="ARBA00023002"/>
    </source>
</evidence>
<dbReference type="Gene3D" id="3.50.50.60">
    <property type="entry name" value="FAD/NAD(P)-binding domain"/>
    <property type="match status" value="1"/>
</dbReference>
<evidence type="ECO:0000259" key="6">
    <source>
        <dbReference type="Pfam" id="PF01494"/>
    </source>
</evidence>
<dbReference type="SUPFAM" id="SSF51905">
    <property type="entry name" value="FAD/NAD(P)-binding domain"/>
    <property type="match status" value="1"/>
</dbReference>
<dbReference type="AlphaFoldDB" id="A0A9P6N1D0"/>
<keyword evidence="4" id="KW-0560">Oxidoreductase</keyword>
<feature type="domain" description="FAD-binding" evidence="6">
    <location>
        <begin position="13"/>
        <end position="81"/>
    </location>
</feature>
<evidence type="ECO:0000256" key="1">
    <source>
        <dbReference type="ARBA" id="ARBA00007992"/>
    </source>
</evidence>
<dbReference type="PANTHER" id="PTHR47356">
    <property type="entry name" value="FAD-DEPENDENT MONOOXYGENASE ASQG-RELATED"/>
    <property type="match status" value="1"/>
</dbReference>
<dbReference type="GO" id="GO:0004497">
    <property type="term" value="F:monooxygenase activity"/>
    <property type="evidence" value="ECO:0007669"/>
    <property type="project" value="InterPro"/>
</dbReference>
<reference evidence="7" key="1">
    <citation type="journal article" date="2020" name="Fungal Divers.">
        <title>Resolving the Mortierellaceae phylogeny through synthesis of multi-gene phylogenetics and phylogenomics.</title>
        <authorList>
            <person name="Vandepol N."/>
            <person name="Liber J."/>
            <person name="Desiro A."/>
            <person name="Na H."/>
            <person name="Kennedy M."/>
            <person name="Barry K."/>
            <person name="Grigoriev I.V."/>
            <person name="Miller A.N."/>
            <person name="O'Donnell K."/>
            <person name="Stajich J.E."/>
            <person name="Bonito G."/>
        </authorList>
    </citation>
    <scope>NUCLEOTIDE SEQUENCE</scope>
    <source>
        <strain evidence="7">NRRL 2769</strain>
    </source>
</reference>
<protein>
    <recommendedName>
        <fullName evidence="6">FAD-binding domain-containing protein</fullName>
    </recommendedName>
</protein>
<sequence length="433" mass="48883">MSEEQSYEDPILAVLIVGGGLGGLMLGAILESADIPYHILERSTEARPLGSVISMSGNILPVFEQLGIYDELKKRAKRHSQADFYDTNLNKLGTIQMKGLKKVMGKKVLRTREQGDRVTVFCSDNTSYDCSILVGADGVYSAVRQNMHKKLEEEGKLPLCDDEDFSIGFINMVGVSSPPNPERFPEFKDDRAHFRMTIGDDNATSYATTVPDNQICWGLQLQLDSTQAKQQHFRNSEWGPEAIDTMLKDFEDFPCPFGGTMKELFDSTPKNLISKIFLEEKVFRTWYHGRTVLIGDACHKLLPGAGQGAIMAMKDAVVLSNYLFNMKDYSLKSIQDVFANYYKQRYQEAVIQQKNGANASKILIGQRWSDKLLRYVMLKYTPYWLMEKQQEKDFAFRPQINWLPLATPRGSGKVLPQVGREEAAAKRAEANPI</sequence>
<name>A0A9P6N1D0_9FUNG</name>
<feature type="transmembrane region" description="Helical" evidence="5">
    <location>
        <begin position="12"/>
        <end position="30"/>
    </location>
</feature>
<evidence type="ECO:0000256" key="3">
    <source>
        <dbReference type="ARBA" id="ARBA00022827"/>
    </source>
</evidence>
<gene>
    <name evidence="7" type="ORF">BGZ80_002180</name>
</gene>
<comment type="caution">
    <text evidence="7">The sequence shown here is derived from an EMBL/GenBank/DDBJ whole genome shotgun (WGS) entry which is preliminary data.</text>
</comment>
<accession>A0A9P6N1D0</accession>
<comment type="similarity">
    <text evidence="1">Belongs to the paxM FAD-dependent monooxygenase family.</text>
</comment>
<dbReference type="Pfam" id="PF01494">
    <property type="entry name" value="FAD_binding_3"/>
    <property type="match status" value="2"/>
</dbReference>
<dbReference type="InterPro" id="IPR050562">
    <property type="entry name" value="FAD_mOase_fung"/>
</dbReference>
<evidence type="ECO:0000256" key="5">
    <source>
        <dbReference type="SAM" id="Phobius"/>
    </source>
</evidence>
<feature type="domain" description="FAD-binding" evidence="6">
    <location>
        <begin position="275"/>
        <end position="323"/>
    </location>
</feature>
<proteinExistence type="inferred from homology"/>
<dbReference type="InterPro" id="IPR036188">
    <property type="entry name" value="FAD/NAD-bd_sf"/>
</dbReference>
<keyword evidence="5" id="KW-0472">Membrane</keyword>
<keyword evidence="5" id="KW-1133">Transmembrane helix</keyword>
<keyword evidence="3" id="KW-0274">FAD</keyword>
<dbReference type="Proteomes" id="UP000703661">
    <property type="component" value="Unassembled WGS sequence"/>
</dbReference>
<dbReference type="EMBL" id="JAAAID010000153">
    <property type="protein sequence ID" value="KAG0021546.1"/>
    <property type="molecule type" value="Genomic_DNA"/>
</dbReference>
<dbReference type="PRINTS" id="PR00420">
    <property type="entry name" value="RNGMNOXGNASE"/>
</dbReference>
<dbReference type="InterPro" id="IPR002938">
    <property type="entry name" value="FAD-bd"/>
</dbReference>
<dbReference type="GO" id="GO:0071949">
    <property type="term" value="F:FAD binding"/>
    <property type="evidence" value="ECO:0007669"/>
    <property type="project" value="InterPro"/>
</dbReference>
<keyword evidence="8" id="KW-1185">Reference proteome</keyword>
<keyword evidence="2" id="KW-0285">Flavoprotein</keyword>
<evidence type="ECO:0000256" key="2">
    <source>
        <dbReference type="ARBA" id="ARBA00022630"/>
    </source>
</evidence>
<keyword evidence="5" id="KW-0812">Transmembrane</keyword>